<comment type="similarity">
    <text evidence="2">Belongs to the SNF2/RAD54 helicase family.</text>
</comment>
<gene>
    <name evidence="13 19" type="primary">EIF3D</name>
    <name evidence="13" type="synonym">EIF3S7</name>
    <name evidence="20" type="synonym">SMARCA4</name>
</gene>
<evidence type="ECO:0000256" key="8">
    <source>
        <dbReference type="ARBA" id="ARBA00023015"/>
    </source>
</evidence>
<evidence type="ECO:0000256" key="2">
    <source>
        <dbReference type="ARBA" id="ARBA00007025"/>
    </source>
</evidence>
<dbReference type="FunFam" id="1.20.920.10:FF:000004">
    <property type="entry name" value="probable global transcription activator SNF2L2 isoform X1"/>
    <property type="match status" value="1"/>
</dbReference>
<dbReference type="GO" id="GO:0003743">
    <property type="term" value="F:translation initiation factor activity"/>
    <property type="evidence" value="ECO:0007669"/>
    <property type="project" value="UniProtKB-UniRule"/>
</dbReference>
<evidence type="ECO:0000256" key="7">
    <source>
        <dbReference type="ARBA" id="ARBA00022917"/>
    </source>
</evidence>
<comment type="domain">
    <text evidence="13">The RNA gate region regulates mRNA cap recognition to prevent promiscuous mRNA-binding before assembly of eif3d into the full eukaryotic translation initiation factor 3 (eIF-3) complex.</text>
</comment>
<dbReference type="Gene3D" id="1.20.920.10">
    <property type="entry name" value="Bromodomain-like"/>
    <property type="match status" value="1"/>
</dbReference>
<feature type="compositionally biased region" description="Basic residues" evidence="15">
    <location>
        <begin position="1237"/>
        <end position="1247"/>
    </location>
</feature>
<dbReference type="PROSITE" id="PS51192">
    <property type="entry name" value="HELICASE_ATP_BIND_1"/>
    <property type="match status" value="1"/>
</dbReference>
<evidence type="ECO:0000256" key="12">
    <source>
        <dbReference type="ARBA" id="ARBA00023242"/>
    </source>
</evidence>
<dbReference type="InterPro" id="IPR029295">
    <property type="entry name" value="SnAC"/>
</dbReference>
<dbReference type="PROSITE" id="PS51194">
    <property type="entry name" value="HELICASE_CTER"/>
    <property type="match status" value="1"/>
</dbReference>
<evidence type="ECO:0000256" key="1">
    <source>
        <dbReference type="ARBA" id="ARBA00004123"/>
    </source>
</evidence>
<feature type="region of interest" description="Disordered" evidence="15">
    <location>
        <begin position="529"/>
        <end position="564"/>
    </location>
</feature>
<dbReference type="InterPro" id="IPR000330">
    <property type="entry name" value="SNF2_N"/>
</dbReference>
<dbReference type="GO" id="GO:0042393">
    <property type="term" value="F:histone binding"/>
    <property type="evidence" value="ECO:0007669"/>
    <property type="project" value="InterPro"/>
</dbReference>
<name>A0A1A8JSK8_NOTKU</name>
<evidence type="ECO:0000259" key="17">
    <source>
        <dbReference type="PROSITE" id="PS51192"/>
    </source>
</evidence>
<dbReference type="InterPro" id="IPR036427">
    <property type="entry name" value="Bromodomain-like_sf"/>
</dbReference>
<dbReference type="EMBL" id="HAEE01003568">
    <property type="protein sequence ID" value="SBR23588.1"/>
    <property type="molecule type" value="Transcribed_RNA"/>
</dbReference>
<evidence type="ECO:0000256" key="14">
    <source>
        <dbReference type="PROSITE-ProRule" id="PRU00035"/>
    </source>
</evidence>
<accession>A0A1A8JSK8</accession>
<dbReference type="GO" id="GO:0005524">
    <property type="term" value="F:ATP binding"/>
    <property type="evidence" value="ECO:0007669"/>
    <property type="project" value="InterPro"/>
</dbReference>
<dbReference type="InterPro" id="IPR007783">
    <property type="entry name" value="eIF3d"/>
</dbReference>
<organism evidence="19">
    <name type="scientific">Nothobranchius kuhntae</name>
    <name type="common">Beira killifish</name>
    <dbReference type="NCBI Taxonomy" id="321403"/>
    <lineage>
        <taxon>Eukaryota</taxon>
        <taxon>Metazoa</taxon>
        <taxon>Chordata</taxon>
        <taxon>Craniata</taxon>
        <taxon>Vertebrata</taxon>
        <taxon>Euteleostomi</taxon>
        <taxon>Actinopterygii</taxon>
        <taxon>Neopterygii</taxon>
        <taxon>Teleostei</taxon>
        <taxon>Neoteleostei</taxon>
        <taxon>Acanthomorphata</taxon>
        <taxon>Ovalentaria</taxon>
        <taxon>Atherinomorphae</taxon>
        <taxon>Cyprinodontiformes</taxon>
        <taxon>Nothobranchiidae</taxon>
        <taxon>Nothobranchius</taxon>
    </lineage>
</organism>
<dbReference type="Pfam" id="PF00439">
    <property type="entry name" value="Bromodomain"/>
    <property type="match status" value="1"/>
</dbReference>
<dbReference type="InterPro" id="IPR001650">
    <property type="entry name" value="Helicase_C-like"/>
</dbReference>
<comment type="similarity">
    <text evidence="13">Belongs to the eIF-3 subunit D family.</text>
</comment>
<sequence>MAKFHAPVIQDNPSGWGPCAVPEKFKDMPYQPFSKGDRLGKVADWTGATYQDKRYTNKYSSQFGGGSQYAYFHEEDETSFQLVDTAKTQKTAYQRNRMRFAQRNLRRDKDRRNLTQFNMQTLPKSAKQKERDRLRLQKKFQKQFGVRQKWDQKSQAQLKPRDSSVEVRSDWEVKEEMDFPRLMKMRYMEVSDPVDIECCGALEYYDKAFDRITTRNEKQLKSIKRIFHTVTTTDDPVIRKLAKTQGNVFATDAILATLMCCTRSVNSWDIIVQRVGNKLFFDKRDNSDFDLLTVSETANEPPQDEGNSFNSPRNLAMEATYINHNFSQQCLRVGGERYKFPNPNPFVEEDMDKSEVASVAYRYRHWKLGDDIDLIIRCEHDGVMTGANGEVSFINVKTLNEWDSRYCNGVDWRQKLDSQRGAVLATELKNNSYKLARWTCCAMLAGSEYLKLGYVSRYHVKDSSRHVILGTQQFKPNEFASQINLSMENAWGILRCVIDICRKLDEGKYLILKDPNKQVIRVYSLPEGTFSSDEEEEEEEEPQPSAAPVEEKKKITDPDSEDVSEVDVQHIIENAKQDVDDEYSGAAFARGLQSYYAVAHAVTEKVEKQSTLLINGQLKQYQIKGLEWLVSLYNNNLNGILADEMGLGKTIQTIALITYLMEHKRLNGPYLIIVPLSTLSNWVYEFDKWAPSVVKVSYKGSPIARRSFLPILRSGKFNVLLTTYEYIIKDKQVLAKIRWKYMIVDEGHRMKNHHCKLTQVLNTHYLAPRRVLLTGTPLQNKLPELWALLNFLLPTIFKSCSTFEQWFNAPFAMTGEKVDLNEEETILIIRRLHKVLRPFLLRRLKKEVEAQLPEKVEYVIKCDMSALQRVLYRHMQAKGVLLTDGSEKDKKGKGGTKTLMNTIMQLRKICNHPYMFQQIEESFSEHLGFSGGIVQGADLYRASGKFEVLDRILPKMRATNHKVLLFCQMTSLMTIMEDYFAYRSFKYLRLDGTTKAEDRGMLLKTFNDPESEYFIFLLSTRAGGLGLNLQSADTVIIFDSDWNPHQDLQAQDRAHRIGQQNEVRVLRLCTVNSVEEKILAAAKYKLNVDQKVIQAGMFDQKSSSHERRAFLQAILEHEEQDEEEDEVPDDETVNQMIARSEEEFELFMRMDLDRRREEARNPKRKPRLMEEDDLPGWILKDDAEVERLTCEEEEEKMFGRGSRQRKEVDYSDSLTEKQWLKAIEEGNLEDIEEEVRHKKTTRKRKRDRDHDGPATPSSSGGRGRDKDDDGRKAKKRGRPPAEKLSPNPPSLTKKMKKIVDAVVKYKDGNGRQLSEVFIQLPSRKELPEYYELIRKPVDFRKIKERIRSHKYRNLNDLEKDVMLLCQNAQTFNLEGSLIYEDSIVLQSVFTSVRQKIERDDESEGEESEEEEEEIDEGSEFESRSVKVKIKLSRKEKGDRGNKGQRRRGRGSRAKPVVSDDDSEDEQEEERSASGSEED</sequence>
<keyword evidence="11" id="KW-0804">Transcription</keyword>
<dbReference type="GO" id="GO:0001732">
    <property type="term" value="P:formation of cytoplasmic translation initiation complex"/>
    <property type="evidence" value="ECO:0007669"/>
    <property type="project" value="UniProtKB-UniRule"/>
</dbReference>
<dbReference type="SMART" id="SM01314">
    <property type="entry name" value="SnAC"/>
    <property type="match status" value="1"/>
</dbReference>
<feature type="domain" description="Helicase ATP-binding" evidence="17">
    <location>
        <begin position="630"/>
        <end position="795"/>
    </location>
</feature>
<evidence type="ECO:0000256" key="15">
    <source>
        <dbReference type="SAM" id="MobiDB-lite"/>
    </source>
</evidence>
<dbReference type="GO" id="GO:0016787">
    <property type="term" value="F:hydrolase activity"/>
    <property type="evidence" value="ECO:0007669"/>
    <property type="project" value="UniProtKB-KW"/>
</dbReference>
<protein>
    <recommendedName>
        <fullName evidence="13">Eukaryotic translation initiation factor 3 subunit D</fullName>
        <shortName evidence="13">eIF3d</shortName>
    </recommendedName>
    <alternativeName>
        <fullName evidence="13">Eukaryotic translation initiation factor 3 subunit 7</fullName>
    </alternativeName>
</protein>
<dbReference type="EMBL" id="HAEE01002359">
    <property type="protein sequence ID" value="SBR22379.1"/>
    <property type="molecule type" value="Transcribed_RNA"/>
</dbReference>
<dbReference type="SMART" id="SM00297">
    <property type="entry name" value="BROMO"/>
    <property type="match status" value="1"/>
</dbReference>
<reference evidence="19" key="2">
    <citation type="submission" date="2016-06" db="EMBL/GenBank/DDBJ databases">
        <title>The genome of a short-lived fish provides insights into sex chromosome evolution and the genetic control of aging.</title>
        <authorList>
            <person name="Reichwald K."/>
            <person name="Felder M."/>
            <person name="Petzold A."/>
            <person name="Koch P."/>
            <person name="Groth M."/>
            <person name="Platzer M."/>
        </authorList>
    </citation>
    <scope>NUCLEOTIDE SEQUENCE</scope>
    <source>
        <tissue evidence="19">Brain</tissue>
    </source>
</reference>
<comment type="subunit">
    <text evidence="13">Component of the eukaryotic translation initiation factor 3 (eIF-3) complex, which is composed of 13 subunits: EIF3A, EIF3B, EIF3C, EIF3D, EIF3E, EIF3F, EIF3G, EIF3H, EIF3I, EIF3J, EIF3K, EIF3L and EIF3M.</text>
</comment>
<dbReference type="InterPro" id="IPR014001">
    <property type="entry name" value="Helicase_ATP-bd"/>
</dbReference>
<dbReference type="PROSITE" id="PS00633">
    <property type="entry name" value="BROMODOMAIN_1"/>
    <property type="match status" value="1"/>
</dbReference>
<feature type="domain" description="Bromo" evidence="16">
    <location>
        <begin position="1309"/>
        <end position="1379"/>
    </location>
</feature>
<evidence type="ECO:0000256" key="11">
    <source>
        <dbReference type="ARBA" id="ARBA00023163"/>
    </source>
</evidence>
<comment type="subcellular location">
    <subcellularLocation>
        <location evidence="13">Cytoplasm</location>
    </subcellularLocation>
    <subcellularLocation>
        <location evidence="1">Nucleus</location>
    </subcellularLocation>
</comment>
<keyword evidence="6" id="KW-0694">RNA-binding</keyword>
<dbReference type="InterPro" id="IPR038718">
    <property type="entry name" value="SNF2-like_sf"/>
</dbReference>
<keyword evidence="3 13" id="KW-0963">Cytoplasm</keyword>
<dbReference type="GO" id="GO:0098808">
    <property type="term" value="F:mRNA cap binding"/>
    <property type="evidence" value="ECO:0007669"/>
    <property type="project" value="UniProtKB-UniRule"/>
</dbReference>
<comment type="function">
    <text evidence="13">mRNA cap-binding component of the eukaryotic translation initiation factor 3 (eIF-3) complex, which is involved in protein synthesis of a specialized repertoire of mRNAs and, together with other initiation factors, stimulates binding of mRNA and methionyl-tRNAi to the 40S ribosome. The eIF-3 complex specifically targets and initiates translation of a subset of mRNAs involved in cell proliferation. In the eIF-3 complex, eif3d specifically recognizes and binds the 7-methylguanosine cap of a subset of mRNAs.</text>
</comment>
<keyword evidence="8" id="KW-0805">Transcription regulation</keyword>
<feature type="compositionally biased region" description="Basic and acidic residues" evidence="15">
    <location>
        <begin position="1262"/>
        <end position="1271"/>
    </location>
</feature>
<feature type="compositionally biased region" description="Basic residues" evidence="15">
    <location>
        <begin position="1442"/>
        <end position="1452"/>
    </location>
</feature>
<feature type="compositionally biased region" description="Basic and acidic residues" evidence="15">
    <location>
        <begin position="1432"/>
        <end position="1441"/>
    </location>
</feature>
<evidence type="ECO:0000256" key="4">
    <source>
        <dbReference type="ARBA" id="ARBA00022540"/>
    </source>
</evidence>
<dbReference type="InterPro" id="IPR049730">
    <property type="entry name" value="SNF2/RAD54-like_C"/>
</dbReference>
<dbReference type="Gene3D" id="3.40.50.10810">
    <property type="entry name" value="Tandem AAA-ATPase domain"/>
    <property type="match status" value="1"/>
</dbReference>
<evidence type="ECO:0000256" key="9">
    <source>
        <dbReference type="ARBA" id="ARBA00023117"/>
    </source>
</evidence>
<dbReference type="CDD" id="cd05516">
    <property type="entry name" value="Bromo_SNF2L2"/>
    <property type="match status" value="1"/>
</dbReference>
<feature type="compositionally biased region" description="Acidic residues" evidence="15">
    <location>
        <begin position="532"/>
        <end position="542"/>
    </location>
</feature>
<dbReference type="GO" id="GO:0016282">
    <property type="term" value="C:eukaryotic 43S preinitiation complex"/>
    <property type="evidence" value="ECO:0007669"/>
    <property type="project" value="UniProtKB-UniRule"/>
</dbReference>
<keyword evidence="9 14" id="KW-0103">Bromodomain</keyword>
<feature type="compositionally biased region" description="Acidic residues" evidence="15">
    <location>
        <begin position="1399"/>
        <end position="1419"/>
    </location>
</feature>
<evidence type="ECO:0000256" key="3">
    <source>
        <dbReference type="ARBA" id="ARBA00022490"/>
    </source>
</evidence>
<dbReference type="SMART" id="SM00487">
    <property type="entry name" value="DEXDc"/>
    <property type="match status" value="1"/>
</dbReference>
<evidence type="ECO:0000313" key="20">
    <source>
        <dbReference type="EMBL" id="SBR23588.1"/>
    </source>
</evidence>
<dbReference type="InterPro" id="IPR001487">
    <property type="entry name" value="Bromodomain"/>
</dbReference>
<feature type="region of interest" description="Disordered" evidence="15">
    <location>
        <begin position="1395"/>
        <end position="1478"/>
    </location>
</feature>
<keyword evidence="5" id="KW-0378">Hydrolase</keyword>
<dbReference type="InterPro" id="IPR018359">
    <property type="entry name" value="Bromodomain_CS"/>
</dbReference>
<dbReference type="PRINTS" id="PR00503">
    <property type="entry name" value="BROMODOMAIN"/>
</dbReference>
<feature type="region of interest" description="RNA gate" evidence="13">
    <location>
        <begin position="288"/>
        <end position="302"/>
    </location>
</feature>
<dbReference type="Pfam" id="PF05091">
    <property type="entry name" value="eIF-3_zeta"/>
    <property type="match status" value="1"/>
</dbReference>
<dbReference type="Pfam" id="PF14619">
    <property type="entry name" value="SnAC"/>
    <property type="match status" value="1"/>
</dbReference>
<evidence type="ECO:0000256" key="6">
    <source>
        <dbReference type="ARBA" id="ARBA00022884"/>
    </source>
</evidence>
<evidence type="ECO:0000256" key="13">
    <source>
        <dbReference type="HAMAP-Rule" id="MF_03003"/>
    </source>
</evidence>
<evidence type="ECO:0000313" key="19">
    <source>
        <dbReference type="EMBL" id="SBR22379.1"/>
    </source>
</evidence>
<feature type="compositionally biased region" description="Basic and acidic residues" evidence="15">
    <location>
        <begin position="1204"/>
        <end position="1224"/>
    </location>
</feature>
<dbReference type="GO" id="GO:0002191">
    <property type="term" value="P:cap-dependent translational initiation"/>
    <property type="evidence" value="ECO:0007669"/>
    <property type="project" value="UniProtKB-UniRule"/>
</dbReference>
<feature type="region of interest" description="Disordered" evidence="15">
    <location>
        <begin position="1192"/>
        <end position="1293"/>
    </location>
</feature>
<dbReference type="Pfam" id="PF00271">
    <property type="entry name" value="Helicase_C"/>
    <property type="match status" value="1"/>
</dbReference>
<dbReference type="Pfam" id="PF00176">
    <property type="entry name" value="SNF2-rel_dom"/>
    <property type="match status" value="1"/>
</dbReference>
<dbReference type="FunFam" id="3.40.50.10810:FF:000008">
    <property type="entry name" value="Chromatin structure-remodeling complex subunit snf21"/>
    <property type="match status" value="1"/>
</dbReference>
<proteinExistence type="inferred from homology"/>
<dbReference type="PROSITE" id="PS50014">
    <property type="entry name" value="BROMODOMAIN_2"/>
    <property type="match status" value="1"/>
</dbReference>
<evidence type="ECO:0000256" key="10">
    <source>
        <dbReference type="ARBA" id="ARBA00023159"/>
    </source>
</evidence>
<keyword evidence="12" id="KW-0539">Nucleus</keyword>
<keyword evidence="4 13" id="KW-0396">Initiation factor</keyword>
<dbReference type="GO" id="GO:0005852">
    <property type="term" value="C:eukaryotic translation initiation factor 3 complex"/>
    <property type="evidence" value="ECO:0007669"/>
    <property type="project" value="UniProtKB-UniRule"/>
</dbReference>
<dbReference type="SUPFAM" id="SSF52540">
    <property type="entry name" value="P-loop containing nucleoside triphosphate hydrolases"/>
    <property type="match status" value="2"/>
</dbReference>
<dbReference type="FunFam" id="3.40.50.300:FF:003020">
    <property type="entry name" value="SNF2-related domain-containing protein"/>
    <property type="match status" value="1"/>
</dbReference>
<evidence type="ECO:0000259" key="18">
    <source>
        <dbReference type="PROSITE" id="PS51194"/>
    </source>
</evidence>
<evidence type="ECO:0000259" key="16">
    <source>
        <dbReference type="PROSITE" id="PS50014"/>
    </source>
</evidence>
<dbReference type="GO" id="GO:0033290">
    <property type="term" value="C:eukaryotic 48S preinitiation complex"/>
    <property type="evidence" value="ECO:0007669"/>
    <property type="project" value="UniProtKB-UniRule"/>
</dbReference>
<reference evidence="19" key="1">
    <citation type="submission" date="2016-05" db="EMBL/GenBank/DDBJ databases">
        <authorList>
            <person name="Lavstsen T."/>
            <person name="Jespersen J.S."/>
        </authorList>
    </citation>
    <scope>NUCLEOTIDE SEQUENCE</scope>
    <source>
        <tissue evidence="19">Brain</tissue>
    </source>
</reference>
<dbReference type="Gene3D" id="3.40.50.300">
    <property type="entry name" value="P-loop containing nucleotide triphosphate hydrolases"/>
    <property type="match status" value="1"/>
</dbReference>
<feature type="compositionally biased region" description="Acidic residues" evidence="15">
    <location>
        <begin position="1458"/>
        <end position="1468"/>
    </location>
</feature>
<dbReference type="CDD" id="cd18793">
    <property type="entry name" value="SF2_C_SNF"/>
    <property type="match status" value="1"/>
</dbReference>
<dbReference type="GO" id="GO:0016514">
    <property type="term" value="C:SWI/SNF complex"/>
    <property type="evidence" value="ECO:0007669"/>
    <property type="project" value="UniProtKB-ARBA"/>
</dbReference>
<keyword evidence="7 13" id="KW-0648">Protein biosynthesis</keyword>
<dbReference type="SMART" id="SM00490">
    <property type="entry name" value="HELICc"/>
    <property type="match status" value="1"/>
</dbReference>
<dbReference type="InterPro" id="IPR027417">
    <property type="entry name" value="P-loop_NTPase"/>
</dbReference>
<keyword evidence="10" id="KW-0010">Activator</keyword>
<evidence type="ECO:0000256" key="5">
    <source>
        <dbReference type="ARBA" id="ARBA00022801"/>
    </source>
</evidence>
<feature type="domain" description="Helicase C-terminal" evidence="18">
    <location>
        <begin position="948"/>
        <end position="1110"/>
    </location>
</feature>
<dbReference type="PANTHER" id="PTHR10799">
    <property type="entry name" value="SNF2/RAD54 HELICASE FAMILY"/>
    <property type="match status" value="1"/>
</dbReference>
<dbReference type="HAMAP" id="MF_03003">
    <property type="entry name" value="eIF3d"/>
    <property type="match status" value="1"/>
</dbReference>
<dbReference type="SUPFAM" id="SSF47370">
    <property type="entry name" value="Bromodomain"/>
    <property type="match status" value="1"/>
</dbReference>